<dbReference type="Proteomes" id="UP000265520">
    <property type="component" value="Unassembled WGS sequence"/>
</dbReference>
<sequence>MGVDPGKRGCVHGKIDLLPCVKFDCPESVSDSLFCFGNHSYLEMSGALE</sequence>
<dbReference type="EMBL" id="LXQA010110463">
    <property type="protein sequence ID" value="MCI18507.1"/>
    <property type="molecule type" value="Genomic_DNA"/>
</dbReference>
<reference evidence="1 2" key="1">
    <citation type="journal article" date="2018" name="Front. Plant Sci.">
        <title>Red Clover (Trifolium pratense) and Zigzag Clover (T. medium) - A Picture of Genomic Similarities and Differences.</title>
        <authorList>
            <person name="Dluhosova J."/>
            <person name="Istvanek J."/>
            <person name="Nedelnik J."/>
            <person name="Repkova J."/>
        </authorList>
    </citation>
    <scope>NUCLEOTIDE SEQUENCE [LARGE SCALE GENOMIC DNA]</scope>
    <source>
        <strain evidence="2">cv. 10/8</strain>
        <tissue evidence="1">Leaf</tissue>
    </source>
</reference>
<accession>A0A392Q3J2</accession>
<feature type="non-terminal residue" evidence="1">
    <location>
        <position position="49"/>
    </location>
</feature>
<keyword evidence="2" id="KW-1185">Reference proteome</keyword>
<evidence type="ECO:0000313" key="1">
    <source>
        <dbReference type="EMBL" id="MCI18507.1"/>
    </source>
</evidence>
<evidence type="ECO:0000313" key="2">
    <source>
        <dbReference type="Proteomes" id="UP000265520"/>
    </source>
</evidence>
<name>A0A392Q3J2_9FABA</name>
<dbReference type="AlphaFoldDB" id="A0A392Q3J2"/>
<organism evidence="1 2">
    <name type="scientific">Trifolium medium</name>
    <dbReference type="NCBI Taxonomy" id="97028"/>
    <lineage>
        <taxon>Eukaryota</taxon>
        <taxon>Viridiplantae</taxon>
        <taxon>Streptophyta</taxon>
        <taxon>Embryophyta</taxon>
        <taxon>Tracheophyta</taxon>
        <taxon>Spermatophyta</taxon>
        <taxon>Magnoliopsida</taxon>
        <taxon>eudicotyledons</taxon>
        <taxon>Gunneridae</taxon>
        <taxon>Pentapetalae</taxon>
        <taxon>rosids</taxon>
        <taxon>fabids</taxon>
        <taxon>Fabales</taxon>
        <taxon>Fabaceae</taxon>
        <taxon>Papilionoideae</taxon>
        <taxon>50 kb inversion clade</taxon>
        <taxon>NPAAA clade</taxon>
        <taxon>Hologalegina</taxon>
        <taxon>IRL clade</taxon>
        <taxon>Trifolieae</taxon>
        <taxon>Trifolium</taxon>
    </lineage>
</organism>
<protein>
    <submittedName>
        <fullName evidence="1">Uncharacterized protein</fullName>
    </submittedName>
</protein>
<proteinExistence type="predicted"/>
<comment type="caution">
    <text evidence="1">The sequence shown here is derived from an EMBL/GenBank/DDBJ whole genome shotgun (WGS) entry which is preliminary data.</text>
</comment>